<evidence type="ECO:0000313" key="3">
    <source>
        <dbReference type="Proteomes" id="UP001300502"/>
    </source>
</evidence>
<dbReference type="EMBL" id="JANCYU010000009">
    <property type="protein sequence ID" value="KAK4522935.1"/>
    <property type="molecule type" value="Genomic_DNA"/>
</dbReference>
<protein>
    <submittedName>
        <fullName evidence="2">Uncharacterized protein</fullName>
    </submittedName>
</protein>
<comment type="caution">
    <text evidence="2">The sequence shown here is derived from an EMBL/GenBank/DDBJ whole genome shotgun (WGS) entry which is preliminary data.</text>
</comment>
<dbReference type="AlphaFoldDB" id="A0AAV9I7X9"/>
<evidence type="ECO:0000256" key="1">
    <source>
        <dbReference type="SAM" id="MobiDB-lite"/>
    </source>
</evidence>
<accession>A0AAV9I7X9</accession>
<proteinExistence type="predicted"/>
<sequence length="388" mass="43222">MNGQTNRETKRNTQSPSFRESWSCSFSTDSLAEVEEERNSSSVGLRRKRNSSRTVLYPETTIQSTQDKHSALLNEGNFGVDAVTKKLASETFEFASSDTSRRKKTVFGNAESFERNENLQKHPYSCSPPSGSLPSECVESSVFYSTQSSNGHGYSQTTRVITDSSEYIGDSEDSNFQNISLPKVPRRAMLMSGDGGVPPKRRREIVSRLAKNTSEGPTTIATTKSYRTRSWNLVNKNSSYDSSSKETISCPQDATTWVLEAERVHSEVQEGISITACFPASSQTENTYCTHPVEELSSTPSEEQTFQQSLHLDRTEDDTCDSVSSIQSTEGLTTELARPYVKVTTDSVVQNDAVDSTSDMYDELTYLVQNCEVTEPKNKLNGFLPYIW</sequence>
<reference evidence="2 3" key="1">
    <citation type="submission" date="2022-07" db="EMBL/GenBank/DDBJ databases">
        <title>Genome-wide signatures of adaptation to extreme environments.</title>
        <authorList>
            <person name="Cho C.H."/>
            <person name="Yoon H.S."/>
        </authorList>
    </citation>
    <scope>NUCLEOTIDE SEQUENCE [LARGE SCALE GENOMIC DNA]</scope>
    <source>
        <strain evidence="2 3">108.79 E11</strain>
    </source>
</reference>
<name>A0AAV9I7X9_9RHOD</name>
<keyword evidence="3" id="KW-1185">Reference proteome</keyword>
<organism evidence="2 3">
    <name type="scientific">Galdieria yellowstonensis</name>
    <dbReference type="NCBI Taxonomy" id="3028027"/>
    <lineage>
        <taxon>Eukaryota</taxon>
        <taxon>Rhodophyta</taxon>
        <taxon>Bangiophyceae</taxon>
        <taxon>Galdieriales</taxon>
        <taxon>Galdieriaceae</taxon>
        <taxon>Galdieria</taxon>
    </lineage>
</organism>
<gene>
    <name evidence="2" type="ORF">GAYE_PCTG32G0825</name>
</gene>
<evidence type="ECO:0000313" key="2">
    <source>
        <dbReference type="EMBL" id="KAK4522935.1"/>
    </source>
</evidence>
<feature type="region of interest" description="Disordered" evidence="1">
    <location>
        <begin position="1"/>
        <end position="56"/>
    </location>
</feature>
<dbReference type="Proteomes" id="UP001300502">
    <property type="component" value="Unassembled WGS sequence"/>
</dbReference>
<feature type="compositionally biased region" description="Polar residues" evidence="1">
    <location>
        <begin position="1"/>
        <end position="30"/>
    </location>
</feature>